<dbReference type="Proteomes" id="UP001139461">
    <property type="component" value="Unassembled WGS sequence"/>
</dbReference>
<evidence type="ECO:0000313" key="3">
    <source>
        <dbReference type="EMBL" id="MCG2419729.1"/>
    </source>
</evidence>
<dbReference type="SUPFAM" id="SSF46894">
    <property type="entry name" value="C-terminal effector domain of the bipartite response regulators"/>
    <property type="match status" value="1"/>
</dbReference>
<dbReference type="Gene3D" id="1.10.10.10">
    <property type="entry name" value="Winged helix-like DNA-binding domain superfamily/Winged helix DNA-binding domain"/>
    <property type="match status" value="1"/>
</dbReference>
<feature type="transmembrane region" description="Helical" evidence="1">
    <location>
        <begin position="325"/>
        <end position="344"/>
    </location>
</feature>
<gene>
    <name evidence="3" type="ORF">K8089_11905</name>
</gene>
<dbReference type="SMART" id="SM00421">
    <property type="entry name" value="HTH_LUXR"/>
    <property type="match status" value="1"/>
</dbReference>
<dbReference type="RefSeq" id="WP_237603512.1">
    <property type="nucleotide sequence ID" value="NZ_JAIRBA010000024.1"/>
</dbReference>
<evidence type="ECO:0000313" key="4">
    <source>
        <dbReference type="Proteomes" id="UP001139461"/>
    </source>
</evidence>
<feature type="domain" description="HTH luxR-type" evidence="2">
    <location>
        <begin position="445"/>
        <end position="502"/>
    </location>
</feature>
<keyword evidence="4" id="KW-1185">Reference proteome</keyword>
<dbReference type="AlphaFoldDB" id="A0A9X1R037"/>
<dbReference type="GO" id="GO:0006355">
    <property type="term" value="P:regulation of DNA-templated transcription"/>
    <property type="evidence" value="ECO:0007669"/>
    <property type="project" value="InterPro"/>
</dbReference>
<dbReference type="GO" id="GO:0003677">
    <property type="term" value="F:DNA binding"/>
    <property type="evidence" value="ECO:0007669"/>
    <property type="project" value="InterPro"/>
</dbReference>
<proteinExistence type="predicted"/>
<protein>
    <recommendedName>
        <fullName evidence="2">HTH luxR-type domain-containing protein</fullName>
    </recommendedName>
</protein>
<keyword evidence="1" id="KW-0472">Membrane</keyword>
<dbReference type="InterPro" id="IPR016032">
    <property type="entry name" value="Sig_transdc_resp-reg_C-effctor"/>
</dbReference>
<name>A0A9X1R037_9FLAO</name>
<organism evidence="3 4">
    <name type="scientific">Aequorivita vitellina</name>
    <dbReference type="NCBI Taxonomy" id="2874475"/>
    <lineage>
        <taxon>Bacteria</taxon>
        <taxon>Pseudomonadati</taxon>
        <taxon>Bacteroidota</taxon>
        <taxon>Flavobacteriia</taxon>
        <taxon>Flavobacteriales</taxon>
        <taxon>Flavobacteriaceae</taxon>
        <taxon>Aequorivita</taxon>
    </lineage>
</organism>
<accession>A0A9X1R037</accession>
<sequence length="518" mass="60459">MYTTFIWAQKGDNFSRLVDSAEVYVHDNPQLSWNFLDSIPNPVTQSLKGHLADYYLLKGMLYYKSDEHANIYNSLKLAIKYGKIEENYEVVGQASLDLFSHVFVVKKDSTANKYLKQAKKYFTLARDKNGLIEVTQMPAYIAFQNHEYAKSNSLLLENLETYKNAENDAYYYLFALFMLTDNYAHLNDLENANKYRKIFKSLKNDPTIDNYNFSSYNANLNVCMASLHLAKEQIDSAMVYLSYANKSQDFLDYVARRTFYLRYSEAYDLIGNREMSKLYLDSLNYFEEEMLNKNITASYNITENLMQSEEALKTESNLKILNRNWLIALFIILLFLIGAFIVYFKNINRRINHFINQRKSYSQLSSNYEKLKVKTLGLEEYISELKKEIKSIAARTDTKEQRGKIKDLYKNIHLQSSSVISNGEDHLKLINELNIDFFSNLKARFPKLSESDMIVCYYLAMDFKNKDIALFLNRSIRAVESKRYRISKKIGLDENTESLATFLATSLKQSEQERISAI</sequence>
<comment type="caution">
    <text evidence="3">The sequence shown here is derived from an EMBL/GenBank/DDBJ whole genome shotgun (WGS) entry which is preliminary data.</text>
</comment>
<dbReference type="InterPro" id="IPR036388">
    <property type="entry name" value="WH-like_DNA-bd_sf"/>
</dbReference>
<keyword evidence="1" id="KW-1133">Transmembrane helix</keyword>
<dbReference type="EMBL" id="JAIRBA010000024">
    <property type="protein sequence ID" value="MCG2419729.1"/>
    <property type="molecule type" value="Genomic_DNA"/>
</dbReference>
<keyword evidence="1" id="KW-0812">Transmembrane</keyword>
<evidence type="ECO:0000256" key="1">
    <source>
        <dbReference type="SAM" id="Phobius"/>
    </source>
</evidence>
<evidence type="ECO:0000259" key="2">
    <source>
        <dbReference type="SMART" id="SM00421"/>
    </source>
</evidence>
<dbReference type="InterPro" id="IPR000792">
    <property type="entry name" value="Tscrpt_reg_LuxR_C"/>
</dbReference>
<reference evidence="3" key="1">
    <citation type="submission" date="2021-09" db="EMBL/GenBank/DDBJ databases">
        <title>Genome of Aequorivita sp. strain F47161.</title>
        <authorList>
            <person name="Wang Y."/>
        </authorList>
    </citation>
    <scope>NUCLEOTIDE SEQUENCE</scope>
    <source>
        <strain evidence="3">F47161</strain>
    </source>
</reference>